<feature type="domain" description="Spore protein YkvP/CgeB glycosyl transferase-like" evidence="1">
    <location>
        <begin position="178"/>
        <end position="318"/>
    </location>
</feature>
<dbReference type="InterPro" id="IPR055259">
    <property type="entry name" value="YkvP/CgeB_Glyco_trans-like"/>
</dbReference>
<dbReference type="Proteomes" id="UP000703893">
    <property type="component" value="Unassembled WGS sequence"/>
</dbReference>
<accession>A0A938BP87</accession>
<comment type="caution">
    <text evidence="2">The sequence shown here is derived from an EMBL/GenBank/DDBJ whole genome shotgun (WGS) entry which is preliminary data.</text>
</comment>
<evidence type="ECO:0000313" key="2">
    <source>
        <dbReference type="EMBL" id="MBM3276183.1"/>
    </source>
</evidence>
<gene>
    <name evidence="2" type="ORF">FJZ00_13600</name>
</gene>
<dbReference type="Pfam" id="PF13524">
    <property type="entry name" value="Glyco_trans_1_2"/>
    <property type="match status" value="1"/>
</dbReference>
<dbReference type="AlphaFoldDB" id="A0A938BP87"/>
<dbReference type="EMBL" id="VGJX01000899">
    <property type="protein sequence ID" value="MBM3276183.1"/>
    <property type="molecule type" value="Genomic_DNA"/>
</dbReference>
<evidence type="ECO:0000259" key="1">
    <source>
        <dbReference type="Pfam" id="PF13524"/>
    </source>
</evidence>
<sequence length="336" mass="36827">MSAPSILLIAPFDDAEHAHSTQRARALERLGCDVTTFDLRKRMGLLGRLAGSDIRSRLIKSVEAAEANLVLVIGGYDLDEALIEAVRSATGARMVNWFPDDVGSIDEAFRVARGYDQIFVAGSDVAAAFERSTGSAPEVLPHAADPSVYRPLRTKDQYRANVVFAGGATPTREKYLSELVEFGLALWGPGWRKSTLRDYCRGELRSTAEYVRAYGGASVAVNLHHGLGSNGLSYAFCNQRVFELATMGVPQVVDQRADLPKLFDTTTEIITFTTPRELKSRVQELLQTPAHTEEIGGAARRRALHEHTYMHRMRRLLAAAGVKIDEADPIADAAVE</sequence>
<protein>
    <submittedName>
        <fullName evidence="2">Glycosyltransferase</fullName>
    </submittedName>
</protein>
<evidence type="ECO:0000313" key="3">
    <source>
        <dbReference type="Proteomes" id="UP000703893"/>
    </source>
</evidence>
<proteinExistence type="predicted"/>
<name>A0A938BP87_9BACT</name>
<reference evidence="2 3" key="1">
    <citation type="submission" date="2019-03" db="EMBL/GenBank/DDBJ databases">
        <title>Lake Tanganyika Metagenome-Assembled Genomes (MAGs).</title>
        <authorList>
            <person name="Tran P."/>
        </authorList>
    </citation>
    <scope>NUCLEOTIDE SEQUENCE [LARGE SCALE GENOMIC DNA]</scope>
    <source>
        <strain evidence="2">K_DeepCast_65m_m2_236</strain>
    </source>
</reference>
<dbReference type="SUPFAM" id="SSF53756">
    <property type="entry name" value="UDP-Glycosyltransferase/glycogen phosphorylase"/>
    <property type="match status" value="1"/>
</dbReference>
<organism evidence="2 3">
    <name type="scientific">Candidatus Tanganyikabacteria bacterium</name>
    <dbReference type="NCBI Taxonomy" id="2961651"/>
    <lineage>
        <taxon>Bacteria</taxon>
        <taxon>Bacillati</taxon>
        <taxon>Candidatus Sericytochromatia</taxon>
        <taxon>Candidatus Tanganyikabacteria</taxon>
    </lineage>
</organism>
<dbReference type="Gene3D" id="3.40.50.2000">
    <property type="entry name" value="Glycogen Phosphorylase B"/>
    <property type="match status" value="1"/>
</dbReference>